<dbReference type="InterPro" id="IPR013783">
    <property type="entry name" value="Ig-like_fold"/>
</dbReference>
<dbReference type="InterPro" id="IPR057244">
    <property type="entry name" value="GAIN_B"/>
</dbReference>
<feature type="domain" description="G-protein coupled receptors family 2 profile 2" evidence="11">
    <location>
        <begin position="777"/>
        <end position="939"/>
    </location>
</feature>
<accession>A0A9Q1BAW2</accession>
<evidence type="ECO:0000313" key="14">
    <source>
        <dbReference type="EMBL" id="KAJ8019910.1"/>
    </source>
</evidence>
<evidence type="ECO:0000259" key="13">
    <source>
        <dbReference type="PROSITE" id="PS50923"/>
    </source>
</evidence>
<dbReference type="SUPFAM" id="SSF48726">
    <property type="entry name" value="Immunoglobulin"/>
    <property type="match status" value="1"/>
</dbReference>
<dbReference type="InterPro" id="IPR000203">
    <property type="entry name" value="GPS"/>
</dbReference>
<dbReference type="InterPro" id="IPR036179">
    <property type="entry name" value="Ig-like_dom_sf"/>
</dbReference>
<feature type="transmembrane region" description="Helical" evidence="8">
    <location>
        <begin position="837"/>
        <end position="859"/>
    </location>
</feature>
<feature type="domain" description="GAIN-B" evidence="10">
    <location>
        <begin position="594"/>
        <end position="772"/>
    </location>
</feature>
<keyword evidence="7" id="KW-0768">Sushi</keyword>
<evidence type="ECO:0000259" key="12">
    <source>
        <dbReference type="PROSITE" id="PS50835"/>
    </source>
</evidence>
<dbReference type="SMART" id="SM00303">
    <property type="entry name" value="GPS"/>
    <property type="match status" value="1"/>
</dbReference>
<dbReference type="PANTHER" id="PTHR47767:SF1">
    <property type="entry name" value="ADHESION G PROTEIN-COUPLED RECEPTOR G7"/>
    <property type="match status" value="1"/>
</dbReference>
<dbReference type="Gene3D" id="1.20.1070.10">
    <property type="entry name" value="Rhodopsin 7-helix transmembrane proteins"/>
    <property type="match status" value="1"/>
</dbReference>
<dbReference type="CDD" id="cd00033">
    <property type="entry name" value="CCP"/>
    <property type="match status" value="1"/>
</dbReference>
<sequence>MGTFAWSQRVVYCVCALVAFFTYEAGSDTSQVCTRPPYSADVLHFVLIDGLGLQLKDTGQYHFTVGSKIIFQCRNAGIAVLDGSSEISCLPSGNWSDDAPYCRDGSKTISVGPADLSRKVDVNGSITIFLPSLKYDFKVQITCQVPLSEDPSLLFSHVRYENNRAFVGQERGDAMYHTEYLILNQPRVNDSGRFSCQDKFTGSSRNLEIRFGVSSSLTSRPTFVLPTSRRTHERLAGGKLTLKCNVTDSLEVWWEHRTWSRVMIVAGTSTLHLDNVTLSDQGSFFCIARGSRGQIAESEAQTLIIPGFSQVLLTIFPNYPAQSIAESFRRAKIDVFSTNETNAGLTFHLRKWLNSENECKDILGEIRGMVREYKENLSYSHPIDFWIQGLSFCIENSDDTAAGTLTFPSTTINSEVESHELCIAVPDVHRGSRKCYGDLVSPATWKDSVVHSCFKTSATDADNRRVTVQQFFKEVGKSEVTSSNASFISRDLADITSTDFIRKEDIGNVTTILEKVTKVNSSSATVTSNVLETIDNIVSTADAVQEAVLTSETSSSLIKSLEHQLENVKMGGSNFSANRANVAVEVVQIENIESSLIFASMEREDYNISETKLTRDPLFLDQERIQASIHIPQPILQLSSNCSSSRKSGEVSLPVTFTVHRSGVLFNDPQAIENNLIQNTWVVSASINCEISNLPIASHISTWFSPKLHQTFQQEGKCVFWDHDLNGNAGGGWSSKGCLDPMVKEPNIYKCSCAHMPKFASFAVLMDLKGSINSKALHILTLIGCVTSIAGLIVTTISYVSIRKFRGSRPKQIILNLCVALLGLYCCFLVGINRTNNQIVCVIFGGLIHFFCLSTVAWMSVEATQLYLLLVKVIGAPVKNFLLKCSLIAWGVYHLQSSPYVLPLQTRIIPMNSVFPGMVQMSSTLAYSDWLLLCWLTIP</sequence>
<dbReference type="GO" id="GO:0016020">
    <property type="term" value="C:membrane"/>
    <property type="evidence" value="ECO:0007669"/>
    <property type="project" value="UniProtKB-SubCell"/>
</dbReference>
<dbReference type="GO" id="GO:0004930">
    <property type="term" value="F:G protein-coupled receptor activity"/>
    <property type="evidence" value="ECO:0007669"/>
    <property type="project" value="InterPro"/>
</dbReference>
<dbReference type="PANTHER" id="PTHR47767">
    <property type="entry name" value="ADHESION G PROTEIN-COUPLED RECEPTOR G7"/>
    <property type="match status" value="1"/>
</dbReference>
<comment type="similarity">
    <text evidence="2">Belongs to the G-protein coupled receptor 2 family. Adhesion G-protein coupled receptor (ADGR) subfamily.</text>
</comment>
<protein>
    <submittedName>
        <fullName evidence="14">Adhesion G-protein coupled receptor G6</fullName>
    </submittedName>
</protein>
<name>A0A9Q1BAW2_HOLLE</name>
<dbReference type="PROSITE" id="PS50835">
    <property type="entry name" value="IG_LIKE"/>
    <property type="match status" value="1"/>
</dbReference>
<proteinExistence type="inferred from homology"/>
<evidence type="ECO:0000256" key="1">
    <source>
        <dbReference type="ARBA" id="ARBA00004141"/>
    </source>
</evidence>
<evidence type="ECO:0000256" key="2">
    <source>
        <dbReference type="ARBA" id="ARBA00007343"/>
    </source>
</evidence>
<dbReference type="InterPro" id="IPR017981">
    <property type="entry name" value="GPCR_2-like_7TM"/>
</dbReference>
<dbReference type="Gene3D" id="2.60.40.10">
    <property type="entry name" value="Immunoglobulins"/>
    <property type="match status" value="1"/>
</dbReference>
<dbReference type="SMART" id="SM00409">
    <property type="entry name" value="IG"/>
    <property type="match status" value="1"/>
</dbReference>
<evidence type="ECO:0000256" key="5">
    <source>
        <dbReference type="ARBA" id="ARBA00023136"/>
    </source>
</evidence>
<keyword evidence="3 8" id="KW-0812">Transmembrane</keyword>
<evidence type="ECO:0000256" key="6">
    <source>
        <dbReference type="ARBA" id="ARBA00023157"/>
    </source>
</evidence>
<dbReference type="Gene3D" id="2.60.220.50">
    <property type="match status" value="1"/>
</dbReference>
<keyword evidence="9" id="KW-0732">Signal</keyword>
<dbReference type="InterPro" id="IPR003599">
    <property type="entry name" value="Ig_sub"/>
</dbReference>
<dbReference type="InterPro" id="IPR046338">
    <property type="entry name" value="GAIN_dom_sf"/>
</dbReference>
<gene>
    <name evidence="14" type="ORF">HOLleu_41693</name>
</gene>
<dbReference type="InterPro" id="IPR053066">
    <property type="entry name" value="ADGR_G7"/>
</dbReference>
<dbReference type="PROSITE" id="PS50923">
    <property type="entry name" value="SUSHI"/>
    <property type="match status" value="1"/>
</dbReference>
<dbReference type="Pfam" id="PF00002">
    <property type="entry name" value="7tm_2"/>
    <property type="match status" value="1"/>
</dbReference>
<comment type="caution">
    <text evidence="7">Lacks conserved residue(s) required for the propagation of feature annotation.</text>
</comment>
<dbReference type="PROSITE" id="PS50261">
    <property type="entry name" value="G_PROTEIN_RECEP_F2_4"/>
    <property type="match status" value="1"/>
</dbReference>
<evidence type="ECO:0000256" key="8">
    <source>
        <dbReference type="SAM" id="Phobius"/>
    </source>
</evidence>
<keyword evidence="5 8" id="KW-0472">Membrane</keyword>
<feature type="transmembrane region" description="Helical" evidence="8">
    <location>
        <begin position="813"/>
        <end position="831"/>
    </location>
</feature>
<dbReference type="CDD" id="cd00096">
    <property type="entry name" value="Ig"/>
    <property type="match status" value="1"/>
</dbReference>
<feature type="domain" description="Ig-like" evidence="12">
    <location>
        <begin position="221"/>
        <end position="302"/>
    </location>
</feature>
<dbReference type="Proteomes" id="UP001152320">
    <property type="component" value="Chromosome 23"/>
</dbReference>
<evidence type="ECO:0000313" key="15">
    <source>
        <dbReference type="Proteomes" id="UP001152320"/>
    </source>
</evidence>
<evidence type="ECO:0000259" key="10">
    <source>
        <dbReference type="PROSITE" id="PS50221"/>
    </source>
</evidence>
<dbReference type="PROSITE" id="PS50221">
    <property type="entry name" value="GAIN_B"/>
    <property type="match status" value="1"/>
</dbReference>
<feature type="chain" id="PRO_5040291872" evidence="9">
    <location>
        <begin position="28"/>
        <end position="939"/>
    </location>
</feature>
<dbReference type="InterPro" id="IPR007110">
    <property type="entry name" value="Ig-like_dom"/>
</dbReference>
<keyword evidence="4 8" id="KW-1133">Transmembrane helix</keyword>
<evidence type="ECO:0000256" key="4">
    <source>
        <dbReference type="ARBA" id="ARBA00022989"/>
    </source>
</evidence>
<dbReference type="OrthoDB" id="10037534at2759"/>
<feature type="transmembrane region" description="Helical" evidence="8">
    <location>
        <begin position="776"/>
        <end position="801"/>
    </location>
</feature>
<dbReference type="SUPFAM" id="SSF57535">
    <property type="entry name" value="Complement control module/SCR domain"/>
    <property type="match status" value="1"/>
</dbReference>
<dbReference type="GO" id="GO:0007166">
    <property type="term" value="P:cell surface receptor signaling pathway"/>
    <property type="evidence" value="ECO:0007669"/>
    <property type="project" value="InterPro"/>
</dbReference>
<feature type="signal peptide" evidence="9">
    <location>
        <begin position="1"/>
        <end position="27"/>
    </location>
</feature>
<reference evidence="14" key="1">
    <citation type="submission" date="2021-10" db="EMBL/GenBank/DDBJ databases">
        <title>Tropical sea cucumber genome reveals ecological adaptation and Cuvierian tubules defense mechanism.</title>
        <authorList>
            <person name="Chen T."/>
        </authorList>
    </citation>
    <scope>NUCLEOTIDE SEQUENCE</scope>
    <source>
        <strain evidence="14">Nanhai2018</strain>
        <tissue evidence="14">Muscle</tissue>
    </source>
</reference>
<evidence type="ECO:0000256" key="7">
    <source>
        <dbReference type="PROSITE-ProRule" id="PRU00302"/>
    </source>
</evidence>
<dbReference type="InterPro" id="IPR035976">
    <property type="entry name" value="Sushi/SCR/CCP_sf"/>
</dbReference>
<dbReference type="EMBL" id="JAIZAY010000023">
    <property type="protein sequence ID" value="KAJ8019910.1"/>
    <property type="molecule type" value="Genomic_DNA"/>
</dbReference>
<keyword evidence="15" id="KW-1185">Reference proteome</keyword>
<dbReference type="AlphaFoldDB" id="A0A9Q1BAW2"/>
<feature type="domain" description="Sushi" evidence="13">
    <location>
        <begin position="31"/>
        <end position="104"/>
    </location>
</feature>
<dbReference type="InterPro" id="IPR000832">
    <property type="entry name" value="GPCR_2_secretin-like"/>
</dbReference>
<feature type="transmembrane region" description="Helical" evidence="8">
    <location>
        <begin position="866"/>
        <end position="893"/>
    </location>
</feature>
<dbReference type="Gene3D" id="2.10.70.10">
    <property type="entry name" value="Complement Module, domain 1"/>
    <property type="match status" value="1"/>
</dbReference>
<comment type="subcellular location">
    <subcellularLocation>
        <location evidence="1">Membrane</location>
        <topology evidence="1">Multi-pass membrane protein</topology>
    </subcellularLocation>
</comment>
<dbReference type="InterPro" id="IPR000436">
    <property type="entry name" value="Sushi_SCR_CCP_dom"/>
</dbReference>
<keyword evidence="6" id="KW-1015">Disulfide bond</keyword>
<evidence type="ECO:0000259" key="11">
    <source>
        <dbReference type="PROSITE" id="PS50261"/>
    </source>
</evidence>
<evidence type="ECO:0000256" key="9">
    <source>
        <dbReference type="SAM" id="SignalP"/>
    </source>
</evidence>
<keyword evidence="14" id="KW-0675">Receptor</keyword>
<evidence type="ECO:0000256" key="3">
    <source>
        <dbReference type="ARBA" id="ARBA00022692"/>
    </source>
</evidence>
<organism evidence="14 15">
    <name type="scientific">Holothuria leucospilota</name>
    <name type="common">Black long sea cucumber</name>
    <name type="synonym">Mertensiothuria leucospilota</name>
    <dbReference type="NCBI Taxonomy" id="206669"/>
    <lineage>
        <taxon>Eukaryota</taxon>
        <taxon>Metazoa</taxon>
        <taxon>Echinodermata</taxon>
        <taxon>Eleutherozoa</taxon>
        <taxon>Echinozoa</taxon>
        <taxon>Holothuroidea</taxon>
        <taxon>Aspidochirotacea</taxon>
        <taxon>Aspidochirotida</taxon>
        <taxon>Holothuriidae</taxon>
        <taxon>Holothuria</taxon>
    </lineage>
</organism>
<dbReference type="Pfam" id="PF01825">
    <property type="entry name" value="GPS"/>
    <property type="match status" value="1"/>
</dbReference>
<comment type="caution">
    <text evidence="14">The sequence shown here is derived from an EMBL/GenBank/DDBJ whole genome shotgun (WGS) entry which is preliminary data.</text>
</comment>